<dbReference type="SUPFAM" id="SSF52374">
    <property type="entry name" value="Nucleotidylyl transferase"/>
    <property type="match status" value="1"/>
</dbReference>
<keyword evidence="4" id="KW-0511">Multifunctional enzyme</keyword>
<comment type="pathway">
    <text evidence="1">Bacterial outer membrane biogenesis; LPS core biosynthesis.</text>
</comment>
<evidence type="ECO:0000256" key="6">
    <source>
        <dbReference type="SAM" id="MobiDB-lite"/>
    </source>
</evidence>
<organism evidence="9 10">
    <name type="scientific">Arthrobacter nitrophenolicus</name>
    <dbReference type="NCBI Taxonomy" id="683150"/>
    <lineage>
        <taxon>Bacteria</taxon>
        <taxon>Bacillati</taxon>
        <taxon>Actinomycetota</taxon>
        <taxon>Actinomycetes</taxon>
        <taxon>Micrococcales</taxon>
        <taxon>Micrococcaceae</taxon>
        <taxon>Arthrobacter</taxon>
    </lineage>
</organism>
<name>A0A4R5Y2U9_9MICC</name>
<proteinExistence type="predicted"/>
<dbReference type="GO" id="GO:0033785">
    <property type="term" value="F:heptose 7-phosphate kinase activity"/>
    <property type="evidence" value="ECO:0007669"/>
    <property type="project" value="TreeGrafter"/>
</dbReference>
<gene>
    <name evidence="9" type="ORF">E2R57_08835</name>
</gene>
<dbReference type="InterPro" id="IPR002173">
    <property type="entry name" value="Carboh/pur_kinase_PfkB_CS"/>
</dbReference>
<evidence type="ECO:0000259" key="7">
    <source>
        <dbReference type="Pfam" id="PF00294"/>
    </source>
</evidence>
<evidence type="ECO:0000259" key="8">
    <source>
        <dbReference type="Pfam" id="PF01467"/>
    </source>
</evidence>
<dbReference type="SUPFAM" id="SSF53613">
    <property type="entry name" value="Ribokinase-like"/>
    <property type="match status" value="1"/>
</dbReference>
<dbReference type="InterPro" id="IPR014729">
    <property type="entry name" value="Rossmann-like_a/b/a_fold"/>
</dbReference>
<feature type="domain" description="Carbohydrate kinase PfkB" evidence="7">
    <location>
        <begin position="2"/>
        <end position="297"/>
    </location>
</feature>
<dbReference type="InterPro" id="IPR011611">
    <property type="entry name" value="PfkB_dom"/>
</dbReference>
<dbReference type="OrthoDB" id="9802794at2"/>
<evidence type="ECO:0000256" key="3">
    <source>
        <dbReference type="ARBA" id="ARBA00022777"/>
    </source>
</evidence>
<feature type="region of interest" description="Disordered" evidence="6">
    <location>
        <begin position="191"/>
        <end position="215"/>
    </location>
</feature>
<dbReference type="InterPro" id="IPR004821">
    <property type="entry name" value="Cyt_trans-like"/>
</dbReference>
<sequence length="488" mass="50742">MRIVVVGDVMLDVDLSGEATRLSPDAPVPVVDVSGVRRRAGGAGLVARMLAEDGWPVTLVTVIGDDDAGRQLKEHLAGVRLVAGPSGYPSPVKTRVRAGSHPLVRFDQGCEKTPVPDVNPAMLSAVEQAGVIIVADYGRGVAANPRLRELLTRLARKVPVIWDPHPSGPDPVPGVAVATPNLSEAVRAAQALAPKDPEPAADKGAAGGKDGSGDHAAEAGRILLDHWRSNAVLVTRGEQGAVLLRRDGQDPLTVPAPRVEAGDPCGAGDRLAAGLAVHLLAGRSLEEAAGLAVHDAADFLAAGGVAALPDRTTGPAGQDAETGVAASDPRSLKAKRRPTEPLLLARTVRQNGGTVVATGGCFDLLHAGHVRSLTAARELGDCLIVCLNSDDSVRRLKGPERPIIGQLDRAELLLAMECVDAVLVFDEDTPEAALERLRPDIWVKGGDYKGARLPESDLVESWGGRCLTVPYHPARSTTGLANALAKVG</sequence>
<evidence type="ECO:0000256" key="2">
    <source>
        <dbReference type="ARBA" id="ARBA00022679"/>
    </source>
</evidence>
<dbReference type="Gene3D" id="3.40.1190.20">
    <property type="match status" value="1"/>
</dbReference>
<dbReference type="GO" id="GO:0033786">
    <property type="term" value="F:heptose-1-phosphate adenylyltransferase activity"/>
    <property type="evidence" value="ECO:0007669"/>
    <property type="project" value="TreeGrafter"/>
</dbReference>
<accession>A0A4R5Y2U9</accession>
<keyword evidence="5" id="KW-0119">Carbohydrate metabolism</keyword>
<dbReference type="PANTHER" id="PTHR46969">
    <property type="entry name" value="BIFUNCTIONAL PROTEIN HLDE"/>
    <property type="match status" value="1"/>
</dbReference>
<dbReference type="PROSITE" id="PS00584">
    <property type="entry name" value="PFKB_KINASES_2"/>
    <property type="match status" value="1"/>
</dbReference>
<evidence type="ECO:0000313" key="9">
    <source>
        <dbReference type="EMBL" id="TDL37847.1"/>
    </source>
</evidence>
<feature type="domain" description="Cytidyltransferase-like" evidence="8">
    <location>
        <begin position="358"/>
        <end position="448"/>
    </location>
</feature>
<keyword evidence="3 9" id="KW-0418">Kinase</keyword>
<reference evidence="9 10" key="1">
    <citation type="submission" date="2019-03" db="EMBL/GenBank/DDBJ databases">
        <title>Genome Sequencing and Assembly of Various Microbes Isolated from Partially Reclaimed Soil and Acid Mine Drainage (AMD) Site.</title>
        <authorList>
            <person name="Steinbock B."/>
            <person name="Bechtold R."/>
            <person name="Sevigny J.L."/>
            <person name="Thomas D."/>
            <person name="Cuthill L.R."/>
            <person name="Aveiro Johannsen E.J."/>
            <person name="Thomas K."/>
            <person name="Ghosh A."/>
        </authorList>
    </citation>
    <scope>NUCLEOTIDE SEQUENCE [LARGE SCALE GENOMIC DNA]</scope>
    <source>
        <strain evidence="9 10">S-A1</strain>
    </source>
</reference>
<comment type="caution">
    <text evidence="9">The sequence shown here is derived from an EMBL/GenBank/DDBJ whole genome shotgun (WGS) entry which is preliminary data.</text>
</comment>
<evidence type="ECO:0000256" key="1">
    <source>
        <dbReference type="ARBA" id="ARBA00004713"/>
    </source>
</evidence>
<dbReference type="RefSeq" id="WP_133348324.1">
    <property type="nucleotide sequence ID" value="NZ_SMZQ01000004.1"/>
</dbReference>
<dbReference type="Pfam" id="PF01467">
    <property type="entry name" value="CTP_transf_like"/>
    <property type="match status" value="1"/>
</dbReference>
<dbReference type="NCBIfam" id="TIGR00125">
    <property type="entry name" value="cyt_tran_rel"/>
    <property type="match status" value="1"/>
</dbReference>
<keyword evidence="2 9" id="KW-0808">Transferase</keyword>
<dbReference type="UniPathway" id="UPA00958"/>
<dbReference type="STRING" id="683150.G205_07544"/>
<dbReference type="EMBL" id="SMZQ01000004">
    <property type="protein sequence ID" value="TDL37847.1"/>
    <property type="molecule type" value="Genomic_DNA"/>
</dbReference>
<evidence type="ECO:0000313" key="10">
    <source>
        <dbReference type="Proteomes" id="UP000294621"/>
    </source>
</evidence>
<dbReference type="Proteomes" id="UP000294621">
    <property type="component" value="Unassembled WGS sequence"/>
</dbReference>
<dbReference type="AlphaFoldDB" id="A0A4R5Y2U9"/>
<evidence type="ECO:0000256" key="5">
    <source>
        <dbReference type="ARBA" id="ARBA00023277"/>
    </source>
</evidence>
<evidence type="ECO:0000256" key="4">
    <source>
        <dbReference type="ARBA" id="ARBA00023268"/>
    </source>
</evidence>
<dbReference type="PANTHER" id="PTHR46969:SF1">
    <property type="entry name" value="BIFUNCTIONAL PROTEIN HLDE"/>
    <property type="match status" value="1"/>
</dbReference>
<dbReference type="Gene3D" id="3.40.50.620">
    <property type="entry name" value="HUPs"/>
    <property type="match status" value="1"/>
</dbReference>
<dbReference type="Pfam" id="PF00294">
    <property type="entry name" value="PfkB"/>
    <property type="match status" value="1"/>
</dbReference>
<protein>
    <submittedName>
        <fullName evidence="9">Bifunctional heptose 7-phosphate kinase/heptose 1-phosphate adenyltransferase</fullName>
    </submittedName>
</protein>
<dbReference type="InterPro" id="IPR029056">
    <property type="entry name" value="Ribokinase-like"/>
</dbReference>
<feature type="region of interest" description="Disordered" evidence="6">
    <location>
        <begin position="310"/>
        <end position="332"/>
    </location>
</feature>
<dbReference type="GO" id="GO:0009244">
    <property type="term" value="P:lipopolysaccharide core region biosynthetic process"/>
    <property type="evidence" value="ECO:0007669"/>
    <property type="project" value="UniProtKB-UniPathway"/>
</dbReference>
<dbReference type="GO" id="GO:0005829">
    <property type="term" value="C:cytosol"/>
    <property type="evidence" value="ECO:0007669"/>
    <property type="project" value="TreeGrafter"/>
</dbReference>